<dbReference type="EnsemblMetazoa" id="XM_038196587.1">
    <property type="protein sequence ID" value="XP_038052515.1"/>
    <property type="gene ID" value="LOC119725242"/>
</dbReference>
<comment type="similarity">
    <text evidence="2">Belongs to the tectonin family.</text>
</comment>
<dbReference type="InterPro" id="IPR006624">
    <property type="entry name" value="Beta-propeller_rpt_TECPR"/>
</dbReference>
<protein>
    <submittedName>
        <fullName evidence="4">Uncharacterized protein</fullName>
    </submittedName>
</protein>
<accession>A0A913ZN25</accession>
<evidence type="ECO:0000256" key="3">
    <source>
        <dbReference type="SAM" id="SignalP"/>
    </source>
</evidence>
<dbReference type="OrthoDB" id="9930272at2759"/>
<evidence type="ECO:0000313" key="5">
    <source>
        <dbReference type="Proteomes" id="UP000887568"/>
    </source>
</evidence>
<dbReference type="Proteomes" id="UP000887568">
    <property type="component" value="Unplaced"/>
</dbReference>
<organism evidence="4 5">
    <name type="scientific">Patiria miniata</name>
    <name type="common">Bat star</name>
    <name type="synonym">Asterina miniata</name>
    <dbReference type="NCBI Taxonomy" id="46514"/>
    <lineage>
        <taxon>Eukaryota</taxon>
        <taxon>Metazoa</taxon>
        <taxon>Echinodermata</taxon>
        <taxon>Eleutherozoa</taxon>
        <taxon>Asterozoa</taxon>
        <taxon>Asteroidea</taxon>
        <taxon>Valvatacea</taxon>
        <taxon>Valvatida</taxon>
        <taxon>Asterinidae</taxon>
        <taxon>Patiria</taxon>
    </lineage>
</organism>
<dbReference type="GO" id="GO:0030246">
    <property type="term" value="F:carbohydrate binding"/>
    <property type="evidence" value="ECO:0007669"/>
    <property type="project" value="UniProtKB-KW"/>
</dbReference>
<dbReference type="Pfam" id="PF19193">
    <property type="entry name" value="Tectonin"/>
    <property type="match status" value="1"/>
</dbReference>
<dbReference type="RefSeq" id="XP_038052515.1">
    <property type="nucleotide sequence ID" value="XM_038196587.1"/>
</dbReference>
<dbReference type="GeneID" id="119725242"/>
<dbReference type="PANTHER" id="PTHR23250:SF3">
    <property type="entry name" value="FISH-EGG LECTIN-LIKE ISOFORM X1-RELATED"/>
    <property type="match status" value="1"/>
</dbReference>
<keyword evidence="3" id="KW-0732">Signal</keyword>
<feature type="signal peptide" evidence="3">
    <location>
        <begin position="1"/>
        <end position="19"/>
    </location>
</feature>
<dbReference type="Pfam" id="PF06462">
    <property type="entry name" value="Hyd_WA"/>
    <property type="match status" value="1"/>
</dbReference>
<dbReference type="InterPro" id="IPR051513">
    <property type="entry name" value="Tectonin_beta-prop"/>
</dbReference>
<name>A0A913ZN25_PATMI</name>
<sequence length="286" mass="31674">MFSLHWSILVLCVVPVVLGNSCDWIDGPKSWRNIGGKKMAQISVGPAGVWGIKKNAYQVLYRENTYGNDQNKGDSWRPVGNGFKQVEVGGYNQVFALGKGGRLIFRQGISETNHTGDKWVLVSKTARFRYLSVSPKGHVWLISANNKVVRMGGANSCVKRFKFIAESINYKSPFVKISAGKSGVWLITKNGRVFFRGHTYGDPEDLPAKIAYRSIGRFPMKDISSGNTVYAIKANNDVVYRFGVTPQRPFGTAWKTIPGKLVQLDTMALSVWGIGIDNTPYAKATE</sequence>
<keyword evidence="5" id="KW-1185">Reference proteome</keyword>
<dbReference type="PANTHER" id="PTHR23250">
    <property type="entry name" value="DYSFERLIN-RELATED"/>
    <property type="match status" value="1"/>
</dbReference>
<dbReference type="SUPFAM" id="SSF50985">
    <property type="entry name" value="RCC1/BLIP-II"/>
    <property type="match status" value="1"/>
</dbReference>
<dbReference type="InterPro" id="IPR009091">
    <property type="entry name" value="RCC1/BLIP-II"/>
</dbReference>
<evidence type="ECO:0000313" key="4">
    <source>
        <dbReference type="EnsemblMetazoa" id="XP_038052515.1"/>
    </source>
</evidence>
<proteinExistence type="inferred from homology"/>
<evidence type="ECO:0000256" key="1">
    <source>
        <dbReference type="ARBA" id="ARBA00022734"/>
    </source>
</evidence>
<feature type="chain" id="PRO_5037940313" evidence="3">
    <location>
        <begin position="20"/>
        <end position="286"/>
    </location>
</feature>
<dbReference type="SMART" id="SM00706">
    <property type="entry name" value="TECPR"/>
    <property type="match status" value="4"/>
</dbReference>
<keyword evidence="1" id="KW-0430">Lectin</keyword>
<dbReference type="OMA" id="VWLISAN"/>
<evidence type="ECO:0000256" key="2">
    <source>
        <dbReference type="ARBA" id="ARBA00038331"/>
    </source>
</evidence>
<reference evidence="4" key="1">
    <citation type="submission" date="2022-11" db="UniProtKB">
        <authorList>
            <consortium name="EnsemblMetazoa"/>
        </authorList>
    </citation>
    <scope>IDENTIFICATION</scope>
</reference>
<dbReference type="AlphaFoldDB" id="A0A913ZN25"/>